<evidence type="ECO:0000313" key="18">
    <source>
        <dbReference type="Proteomes" id="UP000694580"/>
    </source>
</evidence>
<evidence type="ECO:0000256" key="8">
    <source>
        <dbReference type="ARBA" id="ARBA00023157"/>
    </source>
</evidence>
<evidence type="ECO:0000256" key="11">
    <source>
        <dbReference type="ARBA" id="ARBA00023218"/>
    </source>
</evidence>
<dbReference type="RefSeq" id="XP_028812589.1">
    <property type="nucleotide sequence ID" value="XM_028956756.1"/>
</dbReference>
<evidence type="ECO:0000256" key="10">
    <source>
        <dbReference type="ARBA" id="ARBA00023180"/>
    </source>
</evidence>
<dbReference type="PROSITE" id="PS00237">
    <property type="entry name" value="G_PROTEIN_RECEP_F1_1"/>
    <property type="match status" value="1"/>
</dbReference>
<dbReference type="Gene3D" id="1.20.1070.10">
    <property type="entry name" value="Rhodopsin 7-helix transmembrane proteins"/>
    <property type="match status" value="1"/>
</dbReference>
<feature type="domain" description="G-protein coupled receptors family 1 profile" evidence="16">
    <location>
        <begin position="43"/>
        <end position="338"/>
    </location>
</feature>
<feature type="transmembrane region" description="Helical" evidence="15">
    <location>
        <begin position="73"/>
        <end position="93"/>
    </location>
</feature>
<reference evidence="17 18" key="1">
    <citation type="submission" date="2020-06" db="EMBL/GenBank/DDBJ databases">
        <authorList>
            <consortium name="Wellcome Sanger Institute Data Sharing"/>
        </authorList>
    </citation>
    <scope>NUCLEOTIDE SEQUENCE [LARGE SCALE GENOMIC DNA]</scope>
</reference>
<evidence type="ECO:0000256" key="3">
    <source>
        <dbReference type="ARBA" id="ARBA00022475"/>
    </source>
</evidence>
<accession>A0AAY4CNS2</accession>
<keyword evidence="11" id="KW-0306">Gastrulation</keyword>
<keyword evidence="5 15" id="KW-1133">Transmembrane helix</keyword>
<feature type="transmembrane region" description="Helical" evidence="15">
    <location>
        <begin position="273"/>
        <end position="291"/>
    </location>
</feature>
<dbReference type="Proteomes" id="UP000694580">
    <property type="component" value="Chromosome 16"/>
</dbReference>
<keyword evidence="4 13" id="KW-0812">Transmembrane</keyword>
<sequence>MSLPEPAAASPSPFPPCDYSEWRPTWVFIPSVYMLAFALGSLGNGLVLWVYLDRRGRRDGGTKTSSSRSVTDSLIASLAAADLAFVLTLPLWAAYTALGYHWPFGKPLCQLSSYVVALNMYASVFSLTGLSVERYWVIGRRRRGGSARGGTPCRASLVVGVVWAASGVLALPGLLRTVQSREREEAFLEPDGGQSPVSSCQMDFSSLVPAHLDPKEREEAELLWEAALGLKSTVLGFLLPLAVLLMCYCSLGCLLTQHFSEGPRPDRRRQRRLLRVIVTLVLAFFLCWLPFHANKTLSTLVELDVLPYSCPFDRVLMAALPYTMCLSYVNSCLNPLLYACCDPAFRRRCRALLQRPWCRRSRRDEEEEEEREQASRSSAVGSGT</sequence>
<evidence type="ECO:0000256" key="14">
    <source>
        <dbReference type="SAM" id="MobiDB-lite"/>
    </source>
</evidence>
<comment type="similarity">
    <text evidence="13">Belongs to the G-protein coupled receptor 1 family.</text>
</comment>
<feature type="transmembrane region" description="Helical" evidence="15">
    <location>
        <begin position="234"/>
        <end position="253"/>
    </location>
</feature>
<comment type="subcellular location">
    <subcellularLocation>
        <location evidence="1">Cell membrane</location>
    </subcellularLocation>
</comment>
<dbReference type="PRINTS" id="PR00237">
    <property type="entry name" value="GPCRRHODOPSN"/>
</dbReference>
<keyword evidence="18" id="KW-1185">Reference proteome</keyword>
<dbReference type="PANTHER" id="PTHR10489:SF953">
    <property type="entry name" value="APELIN RECEPTOR"/>
    <property type="match status" value="1"/>
</dbReference>
<dbReference type="GO" id="GO:0006955">
    <property type="term" value="P:immune response"/>
    <property type="evidence" value="ECO:0007669"/>
    <property type="project" value="TreeGrafter"/>
</dbReference>
<keyword evidence="8" id="KW-1015">Disulfide bond</keyword>
<evidence type="ECO:0000256" key="1">
    <source>
        <dbReference type="ARBA" id="ARBA00004236"/>
    </source>
</evidence>
<dbReference type="GO" id="GO:0007204">
    <property type="term" value="P:positive regulation of cytosolic calcium ion concentration"/>
    <property type="evidence" value="ECO:0007669"/>
    <property type="project" value="TreeGrafter"/>
</dbReference>
<evidence type="ECO:0000256" key="5">
    <source>
        <dbReference type="ARBA" id="ARBA00022989"/>
    </source>
</evidence>
<proteinExistence type="inferred from homology"/>
<dbReference type="InterPro" id="IPR050119">
    <property type="entry name" value="CCR1-9-like"/>
</dbReference>
<evidence type="ECO:0000256" key="2">
    <source>
        <dbReference type="ARBA" id="ARBA00022473"/>
    </source>
</evidence>
<dbReference type="Ensembl" id="ENSDCDT00010043479.1">
    <property type="protein sequence ID" value="ENSDCDP00010034857.1"/>
    <property type="gene ID" value="ENSDCDG00010022484.1"/>
</dbReference>
<dbReference type="GO" id="GO:0016493">
    <property type="term" value="F:C-C chemokine receptor activity"/>
    <property type="evidence" value="ECO:0007669"/>
    <property type="project" value="TreeGrafter"/>
</dbReference>
<keyword evidence="6 13" id="KW-0297">G-protein coupled receptor</keyword>
<feature type="transmembrane region" description="Helical" evidence="15">
    <location>
        <begin position="32"/>
        <end position="52"/>
    </location>
</feature>
<dbReference type="GO" id="GO:0030593">
    <property type="term" value="P:neutrophil chemotaxis"/>
    <property type="evidence" value="ECO:0007669"/>
    <property type="project" value="TreeGrafter"/>
</dbReference>
<evidence type="ECO:0000259" key="16">
    <source>
        <dbReference type="PROSITE" id="PS50262"/>
    </source>
</evidence>
<organism evidence="17 18">
    <name type="scientific">Denticeps clupeoides</name>
    <name type="common">denticle herring</name>
    <dbReference type="NCBI Taxonomy" id="299321"/>
    <lineage>
        <taxon>Eukaryota</taxon>
        <taxon>Metazoa</taxon>
        <taxon>Chordata</taxon>
        <taxon>Craniata</taxon>
        <taxon>Vertebrata</taxon>
        <taxon>Euteleostomi</taxon>
        <taxon>Actinopterygii</taxon>
        <taxon>Neopterygii</taxon>
        <taxon>Teleostei</taxon>
        <taxon>Clupei</taxon>
        <taxon>Clupeiformes</taxon>
        <taxon>Denticipitoidei</taxon>
        <taxon>Denticipitidae</taxon>
        <taxon>Denticeps</taxon>
    </lineage>
</organism>
<protein>
    <recommendedName>
        <fullName evidence="16">G-protein coupled receptors family 1 profile domain-containing protein</fullName>
    </recommendedName>
</protein>
<dbReference type="GO" id="GO:0019722">
    <property type="term" value="P:calcium-mediated signaling"/>
    <property type="evidence" value="ECO:0007669"/>
    <property type="project" value="TreeGrafter"/>
</dbReference>
<evidence type="ECO:0000256" key="15">
    <source>
        <dbReference type="SAM" id="Phobius"/>
    </source>
</evidence>
<dbReference type="GeneID" id="114766131"/>
<dbReference type="PANTHER" id="PTHR10489">
    <property type="entry name" value="CELL ADHESION MOLECULE"/>
    <property type="match status" value="1"/>
</dbReference>
<keyword evidence="9 13" id="KW-0675">Receptor</keyword>
<dbReference type="SUPFAM" id="SSF81321">
    <property type="entry name" value="Family A G protein-coupled receptor-like"/>
    <property type="match status" value="1"/>
</dbReference>
<evidence type="ECO:0000256" key="12">
    <source>
        <dbReference type="ARBA" id="ARBA00023224"/>
    </source>
</evidence>
<evidence type="ECO:0000256" key="9">
    <source>
        <dbReference type="ARBA" id="ARBA00023170"/>
    </source>
</evidence>
<dbReference type="InterPro" id="IPR017452">
    <property type="entry name" value="GPCR_Rhodpsn_7TM"/>
</dbReference>
<gene>
    <name evidence="17" type="primary">aplnr2</name>
</gene>
<dbReference type="InterPro" id="IPR000276">
    <property type="entry name" value="GPCR_Rhodpsn"/>
</dbReference>
<keyword evidence="7 15" id="KW-0472">Membrane</keyword>
<dbReference type="GO" id="GO:0007369">
    <property type="term" value="P:gastrulation"/>
    <property type="evidence" value="ECO:0007669"/>
    <property type="project" value="UniProtKB-KW"/>
</dbReference>
<keyword evidence="2" id="KW-0217">Developmental protein</keyword>
<reference evidence="17" key="2">
    <citation type="submission" date="2025-08" db="UniProtKB">
        <authorList>
            <consortium name="Ensembl"/>
        </authorList>
    </citation>
    <scope>IDENTIFICATION</scope>
</reference>
<feature type="transmembrane region" description="Helical" evidence="15">
    <location>
        <begin position="153"/>
        <end position="175"/>
    </location>
</feature>
<dbReference type="GO" id="GO:0009897">
    <property type="term" value="C:external side of plasma membrane"/>
    <property type="evidence" value="ECO:0007669"/>
    <property type="project" value="TreeGrafter"/>
</dbReference>
<name>A0AAY4CNS2_9TELE</name>
<dbReference type="Pfam" id="PF00001">
    <property type="entry name" value="7tm_1"/>
    <property type="match status" value="1"/>
</dbReference>
<evidence type="ECO:0000256" key="13">
    <source>
        <dbReference type="RuleBase" id="RU000688"/>
    </source>
</evidence>
<keyword evidence="10" id="KW-0325">Glycoprotein</keyword>
<feature type="transmembrane region" description="Helical" evidence="15">
    <location>
        <begin position="113"/>
        <end position="132"/>
    </location>
</feature>
<evidence type="ECO:0000313" key="17">
    <source>
        <dbReference type="Ensembl" id="ENSDCDP00010034857.1"/>
    </source>
</evidence>
<dbReference type="PROSITE" id="PS50262">
    <property type="entry name" value="G_PROTEIN_RECEP_F1_2"/>
    <property type="match status" value="1"/>
</dbReference>
<keyword evidence="12 13" id="KW-0807">Transducer</keyword>
<evidence type="ECO:0000256" key="4">
    <source>
        <dbReference type="ARBA" id="ARBA00022692"/>
    </source>
</evidence>
<evidence type="ECO:0000256" key="6">
    <source>
        <dbReference type="ARBA" id="ARBA00023040"/>
    </source>
</evidence>
<keyword evidence="3" id="KW-1003">Cell membrane</keyword>
<evidence type="ECO:0000256" key="7">
    <source>
        <dbReference type="ARBA" id="ARBA00023136"/>
    </source>
</evidence>
<dbReference type="AlphaFoldDB" id="A0AAY4CNS2"/>
<reference evidence="17" key="3">
    <citation type="submission" date="2025-09" db="UniProtKB">
        <authorList>
            <consortium name="Ensembl"/>
        </authorList>
    </citation>
    <scope>IDENTIFICATION</scope>
</reference>
<feature type="region of interest" description="Disordered" evidence="14">
    <location>
        <begin position="361"/>
        <end position="384"/>
    </location>
</feature>
<dbReference type="GeneTree" id="ENSGT01130000278303"/>
<dbReference type="GO" id="GO:0019957">
    <property type="term" value="F:C-C chemokine binding"/>
    <property type="evidence" value="ECO:0007669"/>
    <property type="project" value="TreeGrafter"/>
</dbReference>